<evidence type="ECO:0000313" key="3">
    <source>
        <dbReference type="Proteomes" id="UP000823561"/>
    </source>
</evidence>
<feature type="compositionally biased region" description="Low complexity" evidence="1">
    <location>
        <begin position="53"/>
        <end position="69"/>
    </location>
</feature>
<organism evidence="2 3">
    <name type="scientific">Alosa alosa</name>
    <name type="common">allis shad</name>
    <dbReference type="NCBI Taxonomy" id="278164"/>
    <lineage>
        <taxon>Eukaryota</taxon>
        <taxon>Metazoa</taxon>
        <taxon>Chordata</taxon>
        <taxon>Craniata</taxon>
        <taxon>Vertebrata</taxon>
        <taxon>Euteleostomi</taxon>
        <taxon>Actinopterygii</taxon>
        <taxon>Neopterygii</taxon>
        <taxon>Teleostei</taxon>
        <taxon>Clupei</taxon>
        <taxon>Clupeiformes</taxon>
        <taxon>Clupeoidei</taxon>
        <taxon>Clupeidae</taxon>
        <taxon>Alosa</taxon>
    </lineage>
</organism>
<reference evidence="2 3" key="1">
    <citation type="submission" date="2020-10" db="EMBL/GenBank/DDBJ databases">
        <title>Chromosome-scale genome assembly of the Allis shad, Alosa alosa.</title>
        <authorList>
            <person name="Margot Z."/>
            <person name="Christophe K."/>
            <person name="Cabau C."/>
            <person name="Louis A."/>
            <person name="Berthelot C."/>
            <person name="Parey E."/>
            <person name="Roest Crollius H."/>
            <person name="Montfort J."/>
            <person name="Robinson-Rechavi M."/>
            <person name="Bucao C."/>
            <person name="Bouchez O."/>
            <person name="Gislard M."/>
            <person name="Lluch J."/>
            <person name="Milhes M."/>
            <person name="Lampietro C."/>
            <person name="Lopez Roques C."/>
            <person name="Donnadieu C."/>
            <person name="Braasch I."/>
            <person name="Desvignes T."/>
            <person name="Postlethwait J."/>
            <person name="Bobe J."/>
            <person name="Guiguen Y."/>
        </authorList>
    </citation>
    <scope>NUCLEOTIDE SEQUENCE [LARGE SCALE GENOMIC DNA]</scope>
    <source>
        <strain evidence="2">M-15738</strain>
        <tissue evidence="2">Blood</tissue>
    </source>
</reference>
<evidence type="ECO:0000256" key="1">
    <source>
        <dbReference type="SAM" id="MobiDB-lite"/>
    </source>
</evidence>
<dbReference type="Proteomes" id="UP000823561">
    <property type="component" value="Chromosome 17"/>
</dbReference>
<keyword evidence="3" id="KW-1185">Reference proteome</keyword>
<accession>A0AAV6FX51</accession>
<dbReference type="AlphaFoldDB" id="A0AAV6FX51"/>
<comment type="caution">
    <text evidence="2">The sequence shown here is derived from an EMBL/GenBank/DDBJ whole genome shotgun (WGS) entry which is preliminary data.</text>
</comment>
<name>A0AAV6FX51_9TELE</name>
<gene>
    <name evidence="2" type="ORF">AALO_G00221740</name>
</gene>
<protein>
    <submittedName>
        <fullName evidence="2">Uncharacterized protein</fullName>
    </submittedName>
</protein>
<dbReference type="EMBL" id="JADWDJ010000017">
    <property type="protein sequence ID" value="KAG5267439.1"/>
    <property type="molecule type" value="Genomic_DNA"/>
</dbReference>
<proteinExistence type="predicted"/>
<feature type="region of interest" description="Disordered" evidence="1">
    <location>
        <begin position="53"/>
        <end position="73"/>
    </location>
</feature>
<sequence>MSALLPTALYAYLISQSLLDRQQPSATTVPPYPSQLRRSRALQLRRRSVAVALQDSPGRWSNSSSSRSPPCSPRYCLPQLHQFRQLPRPLGPRPAFVPPPSPPP</sequence>
<evidence type="ECO:0000313" key="2">
    <source>
        <dbReference type="EMBL" id="KAG5267439.1"/>
    </source>
</evidence>